<protein>
    <submittedName>
        <fullName evidence="1">Uncharacterized protein</fullName>
    </submittedName>
</protein>
<reference evidence="1 2" key="1">
    <citation type="submission" date="2020-04" db="EMBL/GenBank/DDBJ databases">
        <title>Molecular characterization of pseudomonads from Agaricus bisporus reveal novel blotch 2 pathogens in Western Europe.</title>
        <authorList>
            <person name="Taparia T."/>
            <person name="Krijger M."/>
            <person name="Haynes E."/>
            <person name="Elpinstone J.G."/>
            <person name="Noble R."/>
            <person name="Van Der Wolf J."/>
        </authorList>
    </citation>
    <scope>NUCLEOTIDE SEQUENCE [LARGE SCALE GENOMIC DNA]</scope>
    <source>
        <strain evidence="1 2">H7001</strain>
    </source>
</reference>
<evidence type="ECO:0000313" key="1">
    <source>
        <dbReference type="EMBL" id="NWB95762.1"/>
    </source>
</evidence>
<dbReference type="Proteomes" id="UP000539985">
    <property type="component" value="Unassembled WGS sequence"/>
</dbReference>
<dbReference type="AlphaFoldDB" id="A0A7Y8C1Z6"/>
<proteinExistence type="predicted"/>
<accession>A0A7Y8C1Z6</accession>
<comment type="caution">
    <text evidence="1">The sequence shown here is derived from an EMBL/GenBank/DDBJ whole genome shotgun (WGS) entry which is preliminary data.</text>
</comment>
<evidence type="ECO:0000313" key="2">
    <source>
        <dbReference type="Proteomes" id="UP000539985"/>
    </source>
</evidence>
<gene>
    <name evidence="1" type="ORF">HX882_07670</name>
</gene>
<name>A0A7Y8C1Z6_9PSED</name>
<dbReference type="RefSeq" id="WP_177101033.1">
    <property type="nucleotide sequence ID" value="NZ_JACAQB010000004.1"/>
</dbReference>
<organism evidence="1 2">
    <name type="scientific">Pseudomonas gingeri</name>
    <dbReference type="NCBI Taxonomy" id="117681"/>
    <lineage>
        <taxon>Bacteria</taxon>
        <taxon>Pseudomonadati</taxon>
        <taxon>Pseudomonadota</taxon>
        <taxon>Gammaproteobacteria</taxon>
        <taxon>Pseudomonadales</taxon>
        <taxon>Pseudomonadaceae</taxon>
        <taxon>Pseudomonas</taxon>
    </lineage>
</organism>
<dbReference type="EMBL" id="JACAQB010000004">
    <property type="protein sequence ID" value="NWB95762.1"/>
    <property type="molecule type" value="Genomic_DNA"/>
</dbReference>
<sequence length="161" mass="17719">MVRIVGCQSILEVLHLIRPGGPQWDSGPVTLWLPSPADEWNVPTLQGLPVTTHEYKIEHIETHGIHATPRFSRRSGAGIRLVSRSKYTKTPPYMGGVFVCAFFSAGHPGVSKHFLVSAEKLSATPKMAARNRASVIFKMTLLARCYFRKGASPLMVCSDDS</sequence>